<protein>
    <submittedName>
        <fullName evidence="2">Uncharacterized protein</fullName>
    </submittedName>
</protein>
<name>A0ABR6WAX1_9BACT</name>
<evidence type="ECO:0000256" key="1">
    <source>
        <dbReference type="SAM" id="SignalP"/>
    </source>
</evidence>
<evidence type="ECO:0000313" key="2">
    <source>
        <dbReference type="EMBL" id="MBC3793075.1"/>
    </source>
</evidence>
<gene>
    <name evidence="2" type="ORF">FH603_3592</name>
</gene>
<comment type="caution">
    <text evidence="2">The sequence shown here is derived from an EMBL/GenBank/DDBJ whole genome shotgun (WGS) entry which is preliminary data.</text>
</comment>
<feature type="chain" id="PRO_5046113261" evidence="1">
    <location>
        <begin position="18"/>
        <end position="192"/>
    </location>
</feature>
<dbReference type="EMBL" id="VFIA01000022">
    <property type="protein sequence ID" value="MBC3793075.1"/>
    <property type="molecule type" value="Genomic_DNA"/>
</dbReference>
<accession>A0ABR6WAX1</accession>
<proteinExistence type="predicted"/>
<keyword evidence="3" id="KW-1185">Reference proteome</keyword>
<dbReference type="Proteomes" id="UP000700732">
    <property type="component" value="Unassembled WGS sequence"/>
</dbReference>
<organism evidence="2 3">
    <name type="scientific">Spirosoma utsteinense</name>
    <dbReference type="NCBI Taxonomy" id="2585773"/>
    <lineage>
        <taxon>Bacteria</taxon>
        <taxon>Pseudomonadati</taxon>
        <taxon>Bacteroidota</taxon>
        <taxon>Cytophagia</taxon>
        <taxon>Cytophagales</taxon>
        <taxon>Cytophagaceae</taxon>
        <taxon>Spirosoma</taxon>
    </lineage>
</organism>
<reference evidence="2 3" key="1">
    <citation type="submission" date="2019-06" db="EMBL/GenBank/DDBJ databases">
        <title>Spirosoma utsteinense sp. nov. isolated from Antarctic ice-free soils.</title>
        <authorList>
            <person name="Tahon G."/>
        </authorList>
    </citation>
    <scope>NUCLEOTIDE SEQUENCE [LARGE SCALE GENOMIC DNA]</scope>
    <source>
        <strain evidence="2 3">LMG 31447</strain>
    </source>
</reference>
<evidence type="ECO:0000313" key="3">
    <source>
        <dbReference type="Proteomes" id="UP000700732"/>
    </source>
</evidence>
<keyword evidence="1" id="KW-0732">Signal</keyword>
<feature type="signal peptide" evidence="1">
    <location>
        <begin position="1"/>
        <end position="17"/>
    </location>
</feature>
<sequence length="192" mass="21341">MKYALLFVILFPMLGRAQSKVTGLGNYVLGLTIPDSLNRLGFIEEDVSYVKGTIALPCTHIRTFTATTVPIAGLFVNRVILVFYDNILFKLSCDFSDSLSIAFVTQHGPGVRKTISNLQLCYKETEKPMQRWSTIWTSGDIMAIALHRNGYTTDCQLAQSARLLITSQKISALSSDCAIKPADSFSEEFDNR</sequence>
<dbReference type="RefSeq" id="WP_186738858.1">
    <property type="nucleotide sequence ID" value="NZ_VFIA01000022.1"/>
</dbReference>